<feature type="region of interest" description="Disordered" evidence="1">
    <location>
        <begin position="1"/>
        <end position="53"/>
    </location>
</feature>
<name>A0A2Z7AZ34_9LAMI</name>
<evidence type="ECO:0000313" key="2">
    <source>
        <dbReference type="EMBL" id="KZV26616.1"/>
    </source>
</evidence>
<protein>
    <submittedName>
        <fullName evidence="2">Cucumisin-like</fullName>
    </submittedName>
</protein>
<dbReference type="Proteomes" id="UP000250235">
    <property type="component" value="Unassembled WGS sequence"/>
</dbReference>
<evidence type="ECO:0000256" key="1">
    <source>
        <dbReference type="SAM" id="MobiDB-lite"/>
    </source>
</evidence>
<proteinExistence type="predicted"/>
<organism evidence="2 3">
    <name type="scientific">Dorcoceras hygrometricum</name>
    <dbReference type="NCBI Taxonomy" id="472368"/>
    <lineage>
        <taxon>Eukaryota</taxon>
        <taxon>Viridiplantae</taxon>
        <taxon>Streptophyta</taxon>
        <taxon>Embryophyta</taxon>
        <taxon>Tracheophyta</taxon>
        <taxon>Spermatophyta</taxon>
        <taxon>Magnoliopsida</taxon>
        <taxon>eudicotyledons</taxon>
        <taxon>Gunneridae</taxon>
        <taxon>Pentapetalae</taxon>
        <taxon>asterids</taxon>
        <taxon>lamiids</taxon>
        <taxon>Lamiales</taxon>
        <taxon>Gesneriaceae</taxon>
        <taxon>Didymocarpoideae</taxon>
        <taxon>Trichosporeae</taxon>
        <taxon>Loxocarpinae</taxon>
        <taxon>Dorcoceras</taxon>
    </lineage>
</organism>
<accession>A0A2Z7AZ34</accession>
<gene>
    <name evidence="2" type="ORF">F511_08140</name>
</gene>
<dbReference type="EMBL" id="KV011191">
    <property type="protein sequence ID" value="KZV26616.1"/>
    <property type="molecule type" value="Genomic_DNA"/>
</dbReference>
<sequence length="138" mass="15748">MPNPRYKTSSNPYLKSLCNNYYKQGPSNADPPPAKPTQATPQGPNHRKATAGSYELRPALFYPYNSTESSKQTQERLEANVRKLYPNRASQQEESKATTLTSIGTVYRRQSKKIRTGNRSIDNLRYHNISLYAKTDLY</sequence>
<reference evidence="2 3" key="1">
    <citation type="journal article" date="2015" name="Proc. Natl. Acad. Sci. U.S.A.">
        <title>The resurrection genome of Boea hygrometrica: A blueprint for survival of dehydration.</title>
        <authorList>
            <person name="Xiao L."/>
            <person name="Yang G."/>
            <person name="Zhang L."/>
            <person name="Yang X."/>
            <person name="Zhao S."/>
            <person name="Ji Z."/>
            <person name="Zhou Q."/>
            <person name="Hu M."/>
            <person name="Wang Y."/>
            <person name="Chen M."/>
            <person name="Xu Y."/>
            <person name="Jin H."/>
            <person name="Xiao X."/>
            <person name="Hu G."/>
            <person name="Bao F."/>
            <person name="Hu Y."/>
            <person name="Wan P."/>
            <person name="Li L."/>
            <person name="Deng X."/>
            <person name="Kuang T."/>
            <person name="Xiang C."/>
            <person name="Zhu J.K."/>
            <person name="Oliver M.J."/>
            <person name="He Y."/>
        </authorList>
    </citation>
    <scope>NUCLEOTIDE SEQUENCE [LARGE SCALE GENOMIC DNA]</scope>
    <source>
        <strain evidence="3">cv. XS01</strain>
    </source>
</reference>
<keyword evidence="3" id="KW-1185">Reference proteome</keyword>
<feature type="compositionally biased region" description="Polar residues" evidence="1">
    <location>
        <begin position="1"/>
        <end position="27"/>
    </location>
</feature>
<evidence type="ECO:0000313" key="3">
    <source>
        <dbReference type="Proteomes" id="UP000250235"/>
    </source>
</evidence>
<dbReference type="AlphaFoldDB" id="A0A2Z7AZ34"/>